<dbReference type="Proteomes" id="UP001054889">
    <property type="component" value="Unassembled WGS sequence"/>
</dbReference>
<dbReference type="InterPro" id="IPR023213">
    <property type="entry name" value="CAT-like_dom_sf"/>
</dbReference>
<accession>A0AAV5ELW6</accession>
<dbReference type="PANTHER" id="PTHR31896:SF64">
    <property type="entry name" value="TRICHOTHECENE 3-O-ACETYLTRANSFERASE"/>
    <property type="match status" value="1"/>
</dbReference>
<reference evidence="2" key="1">
    <citation type="journal article" date="2018" name="DNA Res.">
        <title>Multiple hybrid de novo genome assembly of finger millet, an orphan allotetraploid crop.</title>
        <authorList>
            <person name="Hatakeyama M."/>
            <person name="Aluri S."/>
            <person name="Balachadran M.T."/>
            <person name="Sivarajan S.R."/>
            <person name="Patrignani A."/>
            <person name="Gruter S."/>
            <person name="Poveda L."/>
            <person name="Shimizu-Inatsugi R."/>
            <person name="Baeten J."/>
            <person name="Francoijs K.J."/>
            <person name="Nataraja K.N."/>
            <person name="Reddy Y.A.N."/>
            <person name="Phadnis S."/>
            <person name="Ravikumar R.L."/>
            <person name="Schlapbach R."/>
            <person name="Sreeman S.M."/>
            <person name="Shimizu K.K."/>
        </authorList>
    </citation>
    <scope>NUCLEOTIDE SEQUENCE</scope>
</reference>
<name>A0AAV5ELW6_ELECO</name>
<evidence type="ECO:0000313" key="3">
    <source>
        <dbReference type="Proteomes" id="UP001054889"/>
    </source>
</evidence>
<protein>
    <submittedName>
        <fullName evidence="2">Uncharacterized protein</fullName>
    </submittedName>
</protein>
<dbReference type="Pfam" id="PF02458">
    <property type="entry name" value="Transferase"/>
    <property type="match status" value="1"/>
</dbReference>
<dbReference type="Gene3D" id="3.30.559.10">
    <property type="entry name" value="Chloramphenicol acetyltransferase-like domain"/>
    <property type="match status" value="1"/>
</dbReference>
<keyword evidence="3" id="KW-1185">Reference proteome</keyword>
<dbReference type="GO" id="GO:0016747">
    <property type="term" value="F:acyltransferase activity, transferring groups other than amino-acyl groups"/>
    <property type="evidence" value="ECO:0007669"/>
    <property type="project" value="UniProtKB-ARBA"/>
</dbReference>
<comment type="caution">
    <text evidence="2">The sequence shown here is derived from an EMBL/GenBank/DDBJ whole genome shotgun (WGS) entry which is preliminary data.</text>
</comment>
<evidence type="ECO:0000256" key="1">
    <source>
        <dbReference type="ARBA" id="ARBA00022679"/>
    </source>
</evidence>
<dbReference type="EMBL" id="BQKI01000076">
    <property type="protein sequence ID" value="GJN23348.1"/>
    <property type="molecule type" value="Genomic_DNA"/>
</dbReference>
<sequence length="217" mass="23147">MSSATFHFPASAMRELLSSLDPSATPFAALAALFWLRIVTPNNTNAGEQELTLALDFRKRMHAPLPTGYYGSAVHFTRARADLAAGLAAAAAAVDRHVAGAKEDELWAALEWLHARQQRGDEPFQMYGPELTCLALDHVPLYGAEFELGAPPARVASRVGGAHGEGLVVVLSAAEGGEARDVLVTLPVETTARVCRDEEVLRYGAKVVFGPKAAKEA</sequence>
<keyword evidence="1" id="KW-0808">Transferase</keyword>
<dbReference type="AlphaFoldDB" id="A0AAV5ELW6"/>
<gene>
    <name evidence="2" type="primary">gb10990</name>
    <name evidence="2" type="ORF">PR202_gb10990</name>
</gene>
<dbReference type="PANTHER" id="PTHR31896">
    <property type="entry name" value="FAMILY REGULATORY PROTEIN, PUTATIVE (AFU_ORTHOLOGUE AFUA_3G14730)-RELATED"/>
    <property type="match status" value="1"/>
</dbReference>
<evidence type="ECO:0000313" key="2">
    <source>
        <dbReference type="EMBL" id="GJN23348.1"/>
    </source>
</evidence>
<proteinExistence type="predicted"/>
<reference evidence="2" key="2">
    <citation type="submission" date="2021-12" db="EMBL/GenBank/DDBJ databases">
        <title>Resequencing data analysis of finger millet.</title>
        <authorList>
            <person name="Hatakeyama M."/>
            <person name="Aluri S."/>
            <person name="Balachadran M.T."/>
            <person name="Sivarajan S.R."/>
            <person name="Poveda L."/>
            <person name="Shimizu-Inatsugi R."/>
            <person name="Schlapbach R."/>
            <person name="Sreeman S.M."/>
            <person name="Shimizu K.K."/>
        </authorList>
    </citation>
    <scope>NUCLEOTIDE SEQUENCE</scope>
</reference>
<dbReference type="InterPro" id="IPR051283">
    <property type="entry name" value="Sec_Metabolite_Acyltrans"/>
</dbReference>
<organism evidence="2 3">
    <name type="scientific">Eleusine coracana subsp. coracana</name>
    <dbReference type="NCBI Taxonomy" id="191504"/>
    <lineage>
        <taxon>Eukaryota</taxon>
        <taxon>Viridiplantae</taxon>
        <taxon>Streptophyta</taxon>
        <taxon>Embryophyta</taxon>
        <taxon>Tracheophyta</taxon>
        <taxon>Spermatophyta</taxon>
        <taxon>Magnoliopsida</taxon>
        <taxon>Liliopsida</taxon>
        <taxon>Poales</taxon>
        <taxon>Poaceae</taxon>
        <taxon>PACMAD clade</taxon>
        <taxon>Chloridoideae</taxon>
        <taxon>Cynodonteae</taxon>
        <taxon>Eleusininae</taxon>
        <taxon>Eleusine</taxon>
    </lineage>
</organism>